<evidence type="ECO:0000313" key="2">
    <source>
        <dbReference type="EMBL" id="SCW03922.1"/>
    </source>
</evidence>
<evidence type="ECO:0000256" key="1">
    <source>
        <dbReference type="SAM" id="MobiDB-lite"/>
    </source>
</evidence>
<organism evidence="2 3">
    <name type="scientific">Lachancea fermentati</name>
    <name type="common">Zygosaccharomyces fermentati</name>
    <dbReference type="NCBI Taxonomy" id="4955"/>
    <lineage>
        <taxon>Eukaryota</taxon>
        <taxon>Fungi</taxon>
        <taxon>Dikarya</taxon>
        <taxon>Ascomycota</taxon>
        <taxon>Saccharomycotina</taxon>
        <taxon>Saccharomycetes</taxon>
        <taxon>Saccharomycetales</taxon>
        <taxon>Saccharomycetaceae</taxon>
        <taxon>Lachancea</taxon>
    </lineage>
</organism>
<dbReference type="OMA" id="ELWESEC"/>
<dbReference type="Proteomes" id="UP000190831">
    <property type="component" value="Chromosome H"/>
</dbReference>
<dbReference type="STRING" id="4955.A0A1G4MJ76"/>
<name>A0A1G4MJ76_LACFM</name>
<sequence length="260" mass="29975">MKPQRTYSKGARALVTNSNMMNIDHSTKNCGCKQTVDRSPKKRDSFKVKKTRKFEINDSHTPSEKATGLVFYHNSGSPKNMDNRNQHATNSFLNKSYIPPDNSQAHYTLMSHSNSNNQINNVSLYANPNISTLVGHDLVEQDVNNIFDDLEQFSFQTFPSYFNPRTATNMHHQEKVSKWLEKVPVFNVTDELWESECFDTDDDLDWEEQEFDYAIAGKSSQQIISMSTVDEIIYLQSKRVDTLVRKLYEITPEKPLDSTK</sequence>
<dbReference type="AlphaFoldDB" id="A0A1G4MJ76"/>
<proteinExistence type="predicted"/>
<dbReference type="EMBL" id="LT598491">
    <property type="protein sequence ID" value="SCW03922.1"/>
    <property type="molecule type" value="Genomic_DNA"/>
</dbReference>
<dbReference type="OrthoDB" id="3981267at2759"/>
<keyword evidence="3" id="KW-1185">Reference proteome</keyword>
<feature type="compositionally biased region" description="Basic and acidic residues" evidence="1">
    <location>
        <begin position="35"/>
        <end position="47"/>
    </location>
</feature>
<evidence type="ECO:0000313" key="3">
    <source>
        <dbReference type="Proteomes" id="UP000190831"/>
    </source>
</evidence>
<protein>
    <submittedName>
        <fullName evidence="2">LAFE_0H01992g1_1</fullName>
    </submittedName>
</protein>
<reference evidence="2" key="1">
    <citation type="submission" date="2016-03" db="EMBL/GenBank/DDBJ databases">
        <authorList>
            <person name="Devillers H."/>
        </authorList>
    </citation>
    <scope>NUCLEOTIDE SEQUENCE [LARGE SCALE GENOMIC DNA]</scope>
    <source>
        <strain evidence="2">CBS 6772</strain>
    </source>
</reference>
<gene>
    <name evidence="2" type="ORF">LAFE_0H01992G</name>
</gene>
<accession>A0A1G4MJ76</accession>
<feature type="region of interest" description="Disordered" evidence="1">
    <location>
        <begin position="22"/>
        <end position="47"/>
    </location>
</feature>